<dbReference type="STRING" id="870435.A0A0C3K7J9"/>
<organism evidence="2 3">
    <name type="scientific">Pisolithus tinctorius Marx 270</name>
    <dbReference type="NCBI Taxonomy" id="870435"/>
    <lineage>
        <taxon>Eukaryota</taxon>
        <taxon>Fungi</taxon>
        <taxon>Dikarya</taxon>
        <taxon>Basidiomycota</taxon>
        <taxon>Agaricomycotina</taxon>
        <taxon>Agaricomycetes</taxon>
        <taxon>Agaricomycetidae</taxon>
        <taxon>Boletales</taxon>
        <taxon>Sclerodermatineae</taxon>
        <taxon>Pisolithaceae</taxon>
        <taxon>Pisolithus</taxon>
    </lineage>
</organism>
<dbReference type="HOGENOM" id="CLU_1161542_0_0_1"/>
<reference evidence="3" key="2">
    <citation type="submission" date="2015-01" db="EMBL/GenBank/DDBJ databases">
        <title>Evolutionary Origins and Diversification of the Mycorrhizal Mutualists.</title>
        <authorList>
            <consortium name="DOE Joint Genome Institute"/>
            <consortium name="Mycorrhizal Genomics Consortium"/>
            <person name="Kohler A."/>
            <person name="Kuo A."/>
            <person name="Nagy L.G."/>
            <person name="Floudas D."/>
            <person name="Copeland A."/>
            <person name="Barry K.W."/>
            <person name="Cichocki N."/>
            <person name="Veneault-Fourrey C."/>
            <person name="LaButti K."/>
            <person name="Lindquist E.A."/>
            <person name="Lipzen A."/>
            <person name="Lundell T."/>
            <person name="Morin E."/>
            <person name="Murat C."/>
            <person name="Riley R."/>
            <person name="Ohm R."/>
            <person name="Sun H."/>
            <person name="Tunlid A."/>
            <person name="Henrissat B."/>
            <person name="Grigoriev I.V."/>
            <person name="Hibbett D.S."/>
            <person name="Martin F."/>
        </authorList>
    </citation>
    <scope>NUCLEOTIDE SEQUENCE [LARGE SCALE GENOMIC DNA]</scope>
    <source>
        <strain evidence="3">Marx 270</strain>
    </source>
</reference>
<protein>
    <submittedName>
        <fullName evidence="2">Uncharacterized protein</fullName>
    </submittedName>
</protein>
<dbReference type="AlphaFoldDB" id="A0A0C3K7J9"/>
<keyword evidence="3" id="KW-1185">Reference proteome</keyword>
<dbReference type="Proteomes" id="UP000054217">
    <property type="component" value="Unassembled WGS sequence"/>
</dbReference>
<evidence type="ECO:0000313" key="2">
    <source>
        <dbReference type="EMBL" id="KIO05587.1"/>
    </source>
</evidence>
<reference evidence="2 3" key="1">
    <citation type="submission" date="2014-04" db="EMBL/GenBank/DDBJ databases">
        <authorList>
            <consortium name="DOE Joint Genome Institute"/>
            <person name="Kuo A."/>
            <person name="Kohler A."/>
            <person name="Costa M.D."/>
            <person name="Nagy L.G."/>
            <person name="Floudas D."/>
            <person name="Copeland A."/>
            <person name="Barry K.W."/>
            <person name="Cichocki N."/>
            <person name="Veneault-Fourrey C."/>
            <person name="LaButti K."/>
            <person name="Lindquist E.A."/>
            <person name="Lipzen A."/>
            <person name="Lundell T."/>
            <person name="Morin E."/>
            <person name="Murat C."/>
            <person name="Sun H."/>
            <person name="Tunlid A."/>
            <person name="Henrissat B."/>
            <person name="Grigoriev I.V."/>
            <person name="Hibbett D.S."/>
            <person name="Martin F."/>
            <person name="Nordberg H.P."/>
            <person name="Cantor M.N."/>
            <person name="Hua S.X."/>
        </authorList>
    </citation>
    <scope>NUCLEOTIDE SEQUENCE [LARGE SCALE GENOMIC DNA]</scope>
    <source>
        <strain evidence="2 3">Marx 270</strain>
    </source>
</reference>
<accession>A0A0C3K7J9</accession>
<dbReference type="InParanoid" id="A0A0C3K7J9"/>
<feature type="region of interest" description="Disordered" evidence="1">
    <location>
        <begin position="69"/>
        <end position="97"/>
    </location>
</feature>
<dbReference type="EMBL" id="KN831966">
    <property type="protein sequence ID" value="KIO05587.1"/>
    <property type="molecule type" value="Genomic_DNA"/>
</dbReference>
<name>A0A0C3K7J9_PISTI</name>
<dbReference type="OrthoDB" id="2637264at2759"/>
<evidence type="ECO:0000313" key="3">
    <source>
        <dbReference type="Proteomes" id="UP000054217"/>
    </source>
</evidence>
<evidence type="ECO:0000256" key="1">
    <source>
        <dbReference type="SAM" id="MobiDB-lite"/>
    </source>
</evidence>
<sequence>MGVHRARRGIKTNTYRPYRCVERDIIPIHHQSFPLHQPLLAVHALCTREDLDFDAIPIHHQVFLFPDDATNDDEGTPRPATIKSYRTGVPGGPSSEREMIQNVKGAAESTPRHSVMVPERQEHKIRNLNVVIGRFISSGNAPLERPPVHSQAVHGDLYIHHYENRVQIWLRDGDQWLPDIKDGCHHPTLPEYRLYVAKGVEPTWVTRKTRSTYKGRLKNRVQRQEDVPNNRVGAVATSL</sequence>
<proteinExistence type="predicted"/>
<gene>
    <name evidence="2" type="ORF">M404DRAFT_999725</name>
</gene>